<accession>A0A1I3Y7F6</accession>
<reference evidence="3" key="1">
    <citation type="submission" date="2016-10" db="EMBL/GenBank/DDBJ databases">
        <authorList>
            <person name="Varghese N."/>
            <person name="Submissions S."/>
        </authorList>
    </citation>
    <scope>NUCLEOTIDE SEQUENCE [LARGE SCALE GENOMIC DNA]</scope>
    <source>
        <strain evidence="3">DSM 5918</strain>
    </source>
</reference>
<dbReference type="OrthoDB" id="7059877at2"/>
<dbReference type="RefSeq" id="WP_092377759.1">
    <property type="nucleotide sequence ID" value="NZ_FORX01000019.1"/>
</dbReference>
<evidence type="ECO:0000313" key="3">
    <source>
        <dbReference type="Proteomes" id="UP000198635"/>
    </source>
</evidence>
<dbReference type="Proteomes" id="UP000198635">
    <property type="component" value="Unassembled WGS sequence"/>
</dbReference>
<dbReference type="AlphaFoldDB" id="A0A1I3Y7F6"/>
<dbReference type="EMBL" id="FORX01000019">
    <property type="protein sequence ID" value="SFK27755.1"/>
    <property type="molecule type" value="Genomic_DNA"/>
</dbReference>
<dbReference type="Pfam" id="PF13020">
    <property type="entry name" value="NOV_C"/>
    <property type="match status" value="1"/>
</dbReference>
<sequence>MSQMKPQNQLALVVAYYLSRFDAKAYEALGYGSQAKAHDAIASAIGVKPATLSNMRDEFDPAFDNPRKGWHKREMHPTRKKIIALFQDFSGESLLALVQGIIKNKEHTLPRGVLAEIDAPVDTNTVFVPRGPTGRKAEEYFLDIWQTLGLPASDSVLDTRDQGCGYDFLLDGTTPQIAVEVKGLAGNDGGILFTDKEWETAKKMQDNYYLLVVRNVYNSPRHQIVHNPYSKLRTQQQLRTAIQISWHVSSFDLKQSLD</sequence>
<dbReference type="STRING" id="52560.SAMN04488082_11915"/>
<keyword evidence="3" id="KW-1185">Reference proteome</keyword>
<evidence type="ECO:0000259" key="1">
    <source>
        <dbReference type="Pfam" id="PF13020"/>
    </source>
</evidence>
<evidence type="ECO:0000313" key="2">
    <source>
        <dbReference type="EMBL" id="SFK27755.1"/>
    </source>
</evidence>
<gene>
    <name evidence="2" type="ORF">SAMN04488082_11915</name>
</gene>
<feature type="domain" description="Protein NO VEIN C-terminal" evidence="1">
    <location>
        <begin position="154"/>
        <end position="222"/>
    </location>
</feature>
<organism evidence="2 3">
    <name type="scientific">Desulfomicrobium apsheronum</name>
    <dbReference type="NCBI Taxonomy" id="52560"/>
    <lineage>
        <taxon>Bacteria</taxon>
        <taxon>Pseudomonadati</taxon>
        <taxon>Thermodesulfobacteriota</taxon>
        <taxon>Desulfovibrionia</taxon>
        <taxon>Desulfovibrionales</taxon>
        <taxon>Desulfomicrobiaceae</taxon>
        <taxon>Desulfomicrobium</taxon>
    </lineage>
</organism>
<protein>
    <recommendedName>
        <fullName evidence="1">Protein NO VEIN C-terminal domain-containing protein</fullName>
    </recommendedName>
</protein>
<name>A0A1I3Y7F6_9BACT</name>
<dbReference type="InterPro" id="IPR024975">
    <property type="entry name" value="NOV_C"/>
</dbReference>
<proteinExistence type="predicted"/>